<reference evidence="1 2" key="1">
    <citation type="submission" date="2019-02" db="EMBL/GenBank/DDBJ databases">
        <title>Deep-cultivation of Planctomycetes and their phenomic and genomic characterization uncovers novel biology.</title>
        <authorList>
            <person name="Wiegand S."/>
            <person name="Jogler M."/>
            <person name="Boedeker C."/>
            <person name="Pinto D."/>
            <person name="Vollmers J."/>
            <person name="Rivas-Marin E."/>
            <person name="Kohn T."/>
            <person name="Peeters S.H."/>
            <person name="Heuer A."/>
            <person name="Rast P."/>
            <person name="Oberbeckmann S."/>
            <person name="Bunk B."/>
            <person name="Jeske O."/>
            <person name="Meyerdierks A."/>
            <person name="Storesund J.E."/>
            <person name="Kallscheuer N."/>
            <person name="Luecker S."/>
            <person name="Lage O.M."/>
            <person name="Pohl T."/>
            <person name="Merkel B.J."/>
            <person name="Hornburger P."/>
            <person name="Mueller R.-W."/>
            <person name="Bruemmer F."/>
            <person name="Labrenz M."/>
            <person name="Spormann A.M."/>
            <person name="Op den Camp H."/>
            <person name="Overmann J."/>
            <person name="Amann R."/>
            <person name="Jetten M.S.M."/>
            <person name="Mascher T."/>
            <person name="Medema M.H."/>
            <person name="Devos D.P."/>
            <person name="Kaster A.-K."/>
            <person name="Ovreas L."/>
            <person name="Rohde M."/>
            <person name="Galperin M.Y."/>
            <person name="Jogler C."/>
        </authorList>
    </citation>
    <scope>NUCLEOTIDE SEQUENCE [LARGE SCALE GENOMIC DNA]</scope>
    <source>
        <strain evidence="1 2">ETA_A8</strain>
    </source>
</reference>
<dbReference type="AlphaFoldDB" id="A0A517YK45"/>
<proteinExistence type="predicted"/>
<dbReference type="EMBL" id="CP036274">
    <property type="protein sequence ID" value="QDU30598.1"/>
    <property type="molecule type" value="Genomic_DNA"/>
</dbReference>
<dbReference type="OrthoDB" id="9886865at2"/>
<organism evidence="1 2">
    <name type="scientific">Anatilimnocola aggregata</name>
    <dbReference type="NCBI Taxonomy" id="2528021"/>
    <lineage>
        <taxon>Bacteria</taxon>
        <taxon>Pseudomonadati</taxon>
        <taxon>Planctomycetota</taxon>
        <taxon>Planctomycetia</taxon>
        <taxon>Pirellulales</taxon>
        <taxon>Pirellulaceae</taxon>
        <taxon>Anatilimnocola</taxon>
    </lineage>
</organism>
<gene>
    <name evidence="1" type="ORF">ETAA8_57440</name>
</gene>
<accession>A0A517YK45</accession>
<dbReference type="KEGG" id="aagg:ETAA8_57440"/>
<protein>
    <submittedName>
        <fullName evidence="1">Uncharacterized protein</fullName>
    </submittedName>
</protein>
<dbReference type="Proteomes" id="UP000315017">
    <property type="component" value="Chromosome"/>
</dbReference>
<sequence>MAKVFEIEITGGKRNDCFHFRPIGETIRGRFDLNRETEPLARMKIVDFPEPVPGQRIGVDLEFGEGYIIEPLHEPDHVATRKRIEGRGLSIAPARRPFPGVDVSTWLFWLNRGVESGIARVSQGTMPKKLDGPVKKSFITVTKPADNTREDRFLAAMERQNELMSALLAKLSKE</sequence>
<dbReference type="RefSeq" id="WP_145096342.1">
    <property type="nucleotide sequence ID" value="NZ_CP036274.1"/>
</dbReference>
<evidence type="ECO:0000313" key="1">
    <source>
        <dbReference type="EMBL" id="QDU30598.1"/>
    </source>
</evidence>
<evidence type="ECO:0000313" key="2">
    <source>
        <dbReference type="Proteomes" id="UP000315017"/>
    </source>
</evidence>
<keyword evidence="2" id="KW-1185">Reference proteome</keyword>
<name>A0A517YK45_9BACT</name>